<name>A0A0R2NZ64_9ACTN</name>
<feature type="transmembrane region" description="Helical" evidence="1">
    <location>
        <begin position="180"/>
        <end position="200"/>
    </location>
</feature>
<feature type="transmembrane region" description="Helical" evidence="1">
    <location>
        <begin position="42"/>
        <end position="60"/>
    </location>
</feature>
<evidence type="ECO:0000313" key="3">
    <source>
        <dbReference type="Proteomes" id="UP000053941"/>
    </source>
</evidence>
<dbReference type="InterPro" id="IPR000462">
    <property type="entry name" value="CDP-OH_P_trans"/>
</dbReference>
<sequence length="209" mass="22921">MKKSEFFNSWANLHGGAQVKGIVRAWLEISFLLCKPLAALRVTPNALSIIGLLLGISLVVSIESNWAIAFLVFSLIADGIDGSLAILTGKVSRWGALLDGFIDRIVEALWAFSLYLLGAPYQLVLIAWLAAFLQEYMRSRAASLGVTQLGVVTIGERPIRASILFIALVARAVDMDLVTLLAQIWAILQVISLFTVLNFLRPLLQQSQR</sequence>
<organism evidence="2 3">
    <name type="scientific">Actinobacteria bacterium BACL2 MAG-120802-bin41</name>
    <dbReference type="NCBI Taxonomy" id="1655568"/>
    <lineage>
        <taxon>Bacteria</taxon>
        <taxon>Bacillati</taxon>
        <taxon>Actinomycetota</taxon>
        <taxon>Actinomycetes</taxon>
        <taxon>Actinomycetes incertae sedis</taxon>
        <taxon>ac1 cluster</taxon>
    </lineage>
</organism>
<evidence type="ECO:0000256" key="1">
    <source>
        <dbReference type="SAM" id="Phobius"/>
    </source>
</evidence>
<keyword evidence="1" id="KW-1133">Transmembrane helix</keyword>
<dbReference type="GO" id="GO:0008654">
    <property type="term" value="P:phospholipid biosynthetic process"/>
    <property type="evidence" value="ECO:0007669"/>
    <property type="project" value="InterPro"/>
</dbReference>
<evidence type="ECO:0000313" key="2">
    <source>
        <dbReference type="EMBL" id="KRO31224.1"/>
    </source>
</evidence>
<dbReference type="EMBL" id="LIAS01000011">
    <property type="protein sequence ID" value="KRO31224.1"/>
    <property type="molecule type" value="Genomic_DNA"/>
</dbReference>
<reference evidence="2 3" key="1">
    <citation type="submission" date="2015-10" db="EMBL/GenBank/DDBJ databases">
        <title>Metagenome-Assembled Genomes uncover a global brackish microbiome.</title>
        <authorList>
            <person name="Hugerth L.W."/>
            <person name="Larsson J."/>
            <person name="Alneberg J."/>
            <person name="Lindh M.V."/>
            <person name="Legrand C."/>
            <person name="Pinhassi J."/>
            <person name="Andersson A.F."/>
        </authorList>
    </citation>
    <scope>NUCLEOTIDE SEQUENCE [LARGE SCALE GENOMIC DNA]</scope>
    <source>
        <strain evidence="2">BACL2 MAG-120802-bin41</strain>
    </source>
</reference>
<dbReference type="Proteomes" id="UP000053941">
    <property type="component" value="Unassembled WGS sequence"/>
</dbReference>
<protein>
    <submittedName>
        <fullName evidence="2">Phosphatidylglycerophosphate synthase</fullName>
    </submittedName>
</protein>
<accession>A0A0R2NZ64</accession>
<dbReference type="Gene3D" id="1.20.120.1760">
    <property type="match status" value="1"/>
</dbReference>
<feature type="transmembrane region" description="Helical" evidence="1">
    <location>
        <begin position="108"/>
        <end position="131"/>
    </location>
</feature>
<dbReference type="InterPro" id="IPR043130">
    <property type="entry name" value="CDP-OH_PTrfase_TM_dom"/>
</dbReference>
<comment type="caution">
    <text evidence="2">The sequence shown here is derived from an EMBL/GenBank/DDBJ whole genome shotgun (WGS) entry which is preliminary data.</text>
</comment>
<proteinExistence type="predicted"/>
<dbReference type="Pfam" id="PF01066">
    <property type="entry name" value="CDP-OH_P_transf"/>
    <property type="match status" value="1"/>
</dbReference>
<keyword evidence="1" id="KW-0472">Membrane</keyword>
<dbReference type="AlphaFoldDB" id="A0A0R2NZ64"/>
<feature type="transmembrane region" description="Helical" evidence="1">
    <location>
        <begin position="66"/>
        <end position="87"/>
    </location>
</feature>
<keyword evidence="1" id="KW-0812">Transmembrane</keyword>
<gene>
    <name evidence="2" type="ORF">ABR60_04945</name>
</gene>
<dbReference type="GO" id="GO:0016780">
    <property type="term" value="F:phosphotransferase activity, for other substituted phosphate groups"/>
    <property type="evidence" value="ECO:0007669"/>
    <property type="project" value="InterPro"/>
</dbReference>
<dbReference type="GO" id="GO:0016020">
    <property type="term" value="C:membrane"/>
    <property type="evidence" value="ECO:0007669"/>
    <property type="project" value="InterPro"/>
</dbReference>